<reference evidence="2" key="1">
    <citation type="submission" date="2025-08" db="UniProtKB">
        <authorList>
            <consortium name="RefSeq"/>
        </authorList>
    </citation>
    <scope>IDENTIFICATION</scope>
</reference>
<gene>
    <name evidence="2" type="primary">LOC101863664</name>
</gene>
<dbReference type="RefSeq" id="XP_005096204.1">
    <property type="nucleotide sequence ID" value="XM_005096147.3"/>
</dbReference>
<proteinExistence type="predicted"/>
<sequence>MQSSLFENLRGLSKQKTLLTHIQPTMKSFLYLILCLPVVFSQISEEIDSQFYDVFFTENREWRLVFRGTPAINQSVWHAFTTHQTIKVEPGCKQIFSQEPCQHHYRNNDVMDHWANFEQVAFVIYKGGVRVAHVIFDGTGTNYQNWCDSKRIVSSSWTDIKKNGKNFFSVHGDDSLQRRFFMNHQYGGCPSDAGWFVAVDRKNVPCAWEKNSGFPMFLYAKKDVMTNWTTGDVERADFIAVFVKYNTGAVVGK</sequence>
<evidence type="ECO:0000313" key="2">
    <source>
        <dbReference type="RefSeq" id="XP_005096204.1"/>
    </source>
</evidence>
<accession>A0ABM0JL20</accession>
<protein>
    <submittedName>
        <fullName evidence="2">Uncharacterized protein LOC101863664</fullName>
    </submittedName>
</protein>
<name>A0ABM0JL20_APLCA</name>
<dbReference type="Proteomes" id="UP000694888">
    <property type="component" value="Unplaced"/>
</dbReference>
<dbReference type="GeneID" id="101863664"/>
<organism evidence="1 2">
    <name type="scientific">Aplysia californica</name>
    <name type="common">California sea hare</name>
    <dbReference type="NCBI Taxonomy" id="6500"/>
    <lineage>
        <taxon>Eukaryota</taxon>
        <taxon>Metazoa</taxon>
        <taxon>Spiralia</taxon>
        <taxon>Lophotrochozoa</taxon>
        <taxon>Mollusca</taxon>
        <taxon>Gastropoda</taxon>
        <taxon>Heterobranchia</taxon>
        <taxon>Euthyneura</taxon>
        <taxon>Tectipleura</taxon>
        <taxon>Aplysiida</taxon>
        <taxon>Aplysioidea</taxon>
        <taxon>Aplysiidae</taxon>
        <taxon>Aplysia</taxon>
    </lineage>
</organism>
<evidence type="ECO:0000313" key="1">
    <source>
        <dbReference type="Proteomes" id="UP000694888"/>
    </source>
</evidence>
<keyword evidence="1" id="KW-1185">Reference proteome</keyword>